<dbReference type="PANTHER" id="PTHR13355">
    <property type="entry name" value="GLUCOSAMINE 6-PHOSPHATE N-ACETYLTRANSFERASE"/>
    <property type="match status" value="1"/>
</dbReference>
<dbReference type="AlphaFoldDB" id="A0A6G8B1X0"/>
<gene>
    <name evidence="2" type="ORF">G7084_08000</name>
</gene>
<evidence type="ECO:0000259" key="1">
    <source>
        <dbReference type="PROSITE" id="PS51186"/>
    </source>
</evidence>
<proteinExistence type="predicted"/>
<dbReference type="Gene3D" id="3.40.630.30">
    <property type="match status" value="1"/>
</dbReference>
<dbReference type="GO" id="GO:0004343">
    <property type="term" value="F:glucosamine 6-phosphate N-acetyltransferase activity"/>
    <property type="evidence" value="ECO:0007669"/>
    <property type="project" value="TreeGrafter"/>
</dbReference>
<accession>A0A6G8B1X0</accession>
<dbReference type="InterPro" id="IPR016181">
    <property type="entry name" value="Acyl_CoA_acyltransferase"/>
</dbReference>
<evidence type="ECO:0000313" key="3">
    <source>
        <dbReference type="Proteomes" id="UP000500741"/>
    </source>
</evidence>
<keyword evidence="2" id="KW-0808">Transferase</keyword>
<reference evidence="2 3" key="1">
    <citation type="submission" date="2020-03" db="EMBL/GenBank/DDBJ databases">
        <title>Weissella sp. nov., isolated from Cybister lewisianus.</title>
        <authorList>
            <person name="Hyun D.-W."/>
            <person name="Bae J.-W."/>
        </authorList>
    </citation>
    <scope>NUCLEOTIDE SEQUENCE [LARGE SCALE GENOMIC DNA]</scope>
    <source>
        <strain evidence="2 3">HDW19</strain>
    </source>
</reference>
<dbReference type="InterPro" id="IPR000182">
    <property type="entry name" value="GNAT_dom"/>
</dbReference>
<dbReference type="Proteomes" id="UP000500741">
    <property type="component" value="Chromosome"/>
</dbReference>
<dbReference type="PANTHER" id="PTHR13355:SF11">
    <property type="entry name" value="GLUCOSAMINE 6-PHOSPHATE N-ACETYLTRANSFERASE"/>
    <property type="match status" value="1"/>
</dbReference>
<dbReference type="EMBL" id="CP049888">
    <property type="protein sequence ID" value="QIL51230.1"/>
    <property type="molecule type" value="Genomic_DNA"/>
</dbReference>
<name>A0A6G8B1X0_9LACO</name>
<dbReference type="KEGG" id="wco:G7084_08000"/>
<sequence length="141" mass="16115">MIIKSGNGASQVNMDALLIRDTVFIGEQGIDPALEHDQMDYERTHFVGYLEQQPVVTGRINANQNSWHLERVATLKNYRGRGFAQELLKFIMDQAQKQGIQSVDLNAQMSAQSFYFKLGFEAFGQPFYEAGLEHIKMHKNF</sequence>
<dbReference type="SUPFAM" id="SSF55729">
    <property type="entry name" value="Acyl-CoA N-acyltransferases (Nat)"/>
    <property type="match status" value="1"/>
</dbReference>
<dbReference type="RefSeq" id="WP_166011612.1">
    <property type="nucleotide sequence ID" value="NZ_CP049888.1"/>
</dbReference>
<dbReference type="PROSITE" id="PS51186">
    <property type="entry name" value="GNAT"/>
    <property type="match status" value="1"/>
</dbReference>
<organism evidence="2 3">
    <name type="scientific">Weissella coleopterorum</name>
    <dbReference type="NCBI Taxonomy" id="2714949"/>
    <lineage>
        <taxon>Bacteria</taxon>
        <taxon>Bacillati</taxon>
        <taxon>Bacillota</taxon>
        <taxon>Bacilli</taxon>
        <taxon>Lactobacillales</taxon>
        <taxon>Lactobacillaceae</taxon>
        <taxon>Weissella</taxon>
    </lineage>
</organism>
<keyword evidence="3" id="KW-1185">Reference proteome</keyword>
<evidence type="ECO:0000313" key="2">
    <source>
        <dbReference type="EMBL" id="QIL51230.1"/>
    </source>
</evidence>
<dbReference type="CDD" id="cd04301">
    <property type="entry name" value="NAT_SF"/>
    <property type="match status" value="1"/>
</dbReference>
<protein>
    <submittedName>
        <fullName evidence="2">GNAT family N-acetyltransferase</fullName>
    </submittedName>
</protein>
<dbReference type="InterPro" id="IPR039143">
    <property type="entry name" value="GNPNAT1-like"/>
</dbReference>
<feature type="domain" description="N-acetyltransferase" evidence="1">
    <location>
        <begin position="1"/>
        <end position="141"/>
    </location>
</feature>
<dbReference type="Pfam" id="PF13673">
    <property type="entry name" value="Acetyltransf_10"/>
    <property type="match status" value="1"/>
</dbReference>